<evidence type="ECO:0000256" key="1">
    <source>
        <dbReference type="ARBA" id="ARBA00007788"/>
    </source>
</evidence>
<dbReference type="InterPro" id="IPR013325">
    <property type="entry name" value="RNA_pol_sigma_r2"/>
</dbReference>
<evidence type="ECO:0000313" key="7">
    <source>
        <dbReference type="EMBL" id="QAS53388.1"/>
    </source>
</evidence>
<keyword evidence="3" id="KW-0805">Transcription regulation</keyword>
<organism evidence="7 8">
    <name type="scientific">Halobacillus litoralis</name>
    <dbReference type="NCBI Taxonomy" id="45668"/>
    <lineage>
        <taxon>Bacteria</taxon>
        <taxon>Bacillati</taxon>
        <taxon>Bacillota</taxon>
        <taxon>Bacilli</taxon>
        <taxon>Bacillales</taxon>
        <taxon>Bacillaceae</taxon>
        <taxon>Halobacillus</taxon>
    </lineage>
</organism>
<dbReference type="InterPro" id="IPR016032">
    <property type="entry name" value="Sig_transdc_resp-reg_C-effctor"/>
</dbReference>
<dbReference type="RefSeq" id="WP_128525665.1">
    <property type="nucleotide sequence ID" value="NZ_CANLVY010000001.1"/>
</dbReference>
<reference evidence="7 8" key="1">
    <citation type="submission" date="2018-01" db="EMBL/GenBank/DDBJ databases">
        <title>The whole genome sequencing and assembly of Halobacillus litoralis ERB031 strain.</title>
        <authorList>
            <person name="Lee S.-J."/>
            <person name="Park M.-K."/>
            <person name="Kim J.-Y."/>
            <person name="Lee Y.-J."/>
            <person name="Yi H."/>
            <person name="Bahn Y.-S."/>
            <person name="Kim J.F."/>
            <person name="Lee D.-W."/>
        </authorList>
    </citation>
    <scope>NUCLEOTIDE SEQUENCE [LARGE SCALE GENOMIC DNA]</scope>
    <source>
        <strain evidence="7 8">ERB 031</strain>
    </source>
</reference>
<dbReference type="GO" id="GO:0003700">
    <property type="term" value="F:DNA-binding transcription factor activity"/>
    <property type="evidence" value="ECO:0007669"/>
    <property type="project" value="InterPro"/>
</dbReference>
<evidence type="ECO:0000313" key="8">
    <source>
        <dbReference type="Proteomes" id="UP000287756"/>
    </source>
</evidence>
<gene>
    <name evidence="7" type="ORF">HLI_14885</name>
</gene>
<dbReference type="OrthoDB" id="2968094at2"/>
<comment type="function">
    <text evidence="5">Sigma factors are initiation factors that promote the attachment of RNA polymerase to specific initiation sites and are then released. Sigma-S contributes to the protection against external stress, thus playing a role in cellular fitness and survival.</text>
</comment>
<dbReference type="EMBL" id="CP026118">
    <property type="protein sequence ID" value="QAS53388.1"/>
    <property type="molecule type" value="Genomic_DNA"/>
</dbReference>
<evidence type="ECO:0000256" key="4">
    <source>
        <dbReference type="ARBA" id="ARBA00023163"/>
    </source>
</evidence>
<feature type="domain" description="RNA polymerase sigma-70 region 2" evidence="6">
    <location>
        <begin position="15"/>
        <end position="75"/>
    </location>
</feature>
<evidence type="ECO:0000256" key="5">
    <source>
        <dbReference type="ARBA" id="ARBA00024701"/>
    </source>
</evidence>
<dbReference type="AlphaFoldDB" id="A0A410MFA8"/>
<dbReference type="KEGG" id="hli:HLI_14885"/>
<evidence type="ECO:0000259" key="6">
    <source>
        <dbReference type="Pfam" id="PF04542"/>
    </source>
</evidence>
<dbReference type="NCBIfam" id="TIGR02937">
    <property type="entry name" value="sigma70-ECF"/>
    <property type="match status" value="1"/>
</dbReference>
<comment type="similarity">
    <text evidence="1">Belongs to the sigma-70 factor family.</text>
</comment>
<dbReference type="Gene3D" id="1.10.1740.10">
    <property type="match status" value="1"/>
</dbReference>
<evidence type="ECO:0000256" key="2">
    <source>
        <dbReference type="ARBA" id="ARBA00021245"/>
    </source>
</evidence>
<dbReference type="SUPFAM" id="SSF88946">
    <property type="entry name" value="Sigma2 domain of RNA polymerase sigma factors"/>
    <property type="match status" value="1"/>
</dbReference>
<dbReference type="GO" id="GO:0006352">
    <property type="term" value="P:DNA-templated transcription initiation"/>
    <property type="evidence" value="ECO:0007669"/>
    <property type="project" value="InterPro"/>
</dbReference>
<name>A0A410MFA8_9BACI</name>
<dbReference type="SUPFAM" id="SSF46894">
    <property type="entry name" value="C-terminal effector domain of the bipartite response regulators"/>
    <property type="match status" value="1"/>
</dbReference>
<sequence>MKTNIPIFHECEGLIYFTLRRLNIPEPHDDYFQEGYLIFRKSLEKYDSSLKSKFSTYFTHILYRHFQSHLRKEQREREATAQLSHNTPLKWSDPLLEPLILVDILHYSALTPLESSIFHFTYSGFTVRETAVLTERSVSTIKRARKRLKQKLEVAIKKV</sequence>
<dbReference type="InterPro" id="IPR007627">
    <property type="entry name" value="RNA_pol_sigma70_r2"/>
</dbReference>
<evidence type="ECO:0000256" key="3">
    <source>
        <dbReference type="ARBA" id="ARBA00023015"/>
    </source>
</evidence>
<dbReference type="GO" id="GO:0003677">
    <property type="term" value="F:DNA binding"/>
    <property type="evidence" value="ECO:0007669"/>
    <property type="project" value="InterPro"/>
</dbReference>
<protein>
    <recommendedName>
        <fullName evidence="2">RNA polymerase sigma factor SigS</fullName>
    </recommendedName>
</protein>
<keyword evidence="4" id="KW-0804">Transcription</keyword>
<dbReference type="Pfam" id="PF04542">
    <property type="entry name" value="Sigma70_r2"/>
    <property type="match status" value="1"/>
</dbReference>
<proteinExistence type="inferred from homology"/>
<dbReference type="Proteomes" id="UP000287756">
    <property type="component" value="Chromosome"/>
</dbReference>
<accession>A0A410MFA8</accession>
<dbReference type="InterPro" id="IPR014284">
    <property type="entry name" value="RNA_pol_sigma-70_dom"/>
</dbReference>